<reference evidence="3" key="2">
    <citation type="submission" date="2020-10" db="UniProtKB">
        <authorList>
            <consortium name="WormBaseParasite"/>
        </authorList>
    </citation>
    <scope>IDENTIFICATION</scope>
</reference>
<accession>A0A7E4VH76</accession>
<reference evidence="2" key="1">
    <citation type="journal article" date="2013" name="Genetics">
        <title>The draft genome and transcriptome of Panagrellus redivivus are shaped by the harsh demands of a free-living lifestyle.</title>
        <authorList>
            <person name="Srinivasan J."/>
            <person name="Dillman A.R."/>
            <person name="Macchietto M.G."/>
            <person name="Heikkinen L."/>
            <person name="Lakso M."/>
            <person name="Fracchia K.M."/>
            <person name="Antoshechkin I."/>
            <person name="Mortazavi A."/>
            <person name="Wong G."/>
            <person name="Sternberg P.W."/>
        </authorList>
    </citation>
    <scope>NUCLEOTIDE SEQUENCE [LARGE SCALE GENOMIC DNA]</scope>
    <source>
        <strain evidence="2">MT8872</strain>
    </source>
</reference>
<dbReference type="Proteomes" id="UP000492821">
    <property type="component" value="Unassembled WGS sequence"/>
</dbReference>
<keyword evidence="2" id="KW-1185">Reference proteome</keyword>
<protein>
    <submittedName>
        <fullName evidence="3">EB1 C-terminal domain-containing protein</fullName>
    </submittedName>
</protein>
<dbReference type="WBParaSite" id="Pan_g21125.t1">
    <property type="protein sequence ID" value="Pan_g21125.t1"/>
    <property type="gene ID" value="Pan_g21125"/>
</dbReference>
<feature type="compositionally biased region" description="Acidic residues" evidence="1">
    <location>
        <begin position="353"/>
        <end position="372"/>
    </location>
</feature>
<feature type="region of interest" description="Disordered" evidence="1">
    <location>
        <begin position="210"/>
        <end position="372"/>
    </location>
</feature>
<sequence>MLRRPLQVIQIGAKRVAALPECKDDEDDIRKLKVFRNEVILWFAQLTKLNKLPLLEKTAEDVQYMDEAELLEYWEMLGAVIEDLTEEELLLAGTVIPAPASHPIVPPASIGAELPRPDVPMPKISPVRPPSHVVKPIVSELQRQSMVDANRGVIPPPFERSPPQDRVLPGDIVQPANVAVESEDEDEPEDANEPAEAVMEQYDIDMMDEENAQMNATPTPGSEDEEYAADEDELMDDGGGGVTLSEGDASMEDDDEPQQQLMEQVEEAAPAPVAPNDLQEAAIEVNQPQQPLNPDPPVPPEQQLMEQVEEAALAPVAPNLHEAVEVNQPQQEPNPDQPVPHPEQAYLVPIVDAENDEFADDDDDPETEEEYV</sequence>
<dbReference type="AlphaFoldDB" id="A0A7E4VH76"/>
<name>A0A7E4VH76_PANRE</name>
<feature type="compositionally biased region" description="Acidic residues" evidence="1">
    <location>
        <begin position="222"/>
        <end position="236"/>
    </location>
</feature>
<evidence type="ECO:0000256" key="1">
    <source>
        <dbReference type="SAM" id="MobiDB-lite"/>
    </source>
</evidence>
<feature type="compositionally biased region" description="Low complexity" evidence="1">
    <location>
        <begin position="325"/>
        <end position="334"/>
    </location>
</feature>
<evidence type="ECO:0000313" key="3">
    <source>
        <dbReference type="WBParaSite" id="Pan_g21125.t1"/>
    </source>
</evidence>
<feature type="compositionally biased region" description="Pro residues" evidence="1">
    <location>
        <begin position="291"/>
        <end position="300"/>
    </location>
</feature>
<evidence type="ECO:0000313" key="2">
    <source>
        <dbReference type="Proteomes" id="UP000492821"/>
    </source>
</evidence>
<organism evidence="2 3">
    <name type="scientific">Panagrellus redivivus</name>
    <name type="common">Microworm</name>
    <dbReference type="NCBI Taxonomy" id="6233"/>
    <lineage>
        <taxon>Eukaryota</taxon>
        <taxon>Metazoa</taxon>
        <taxon>Ecdysozoa</taxon>
        <taxon>Nematoda</taxon>
        <taxon>Chromadorea</taxon>
        <taxon>Rhabditida</taxon>
        <taxon>Tylenchina</taxon>
        <taxon>Panagrolaimomorpha</taxon>
        <taxon>Panagrolaimoidea</taxon>
        <taxon>Panagrolaimidae</taxon>
        <taxon>Panagrellus</taxon>
    </lineage>
</organism>
<proteinExistence type="predicted"/>